<gene>
    <name evidence="1" type="ORF">CryarDRAFT_0898</name>
</gene>
<name>A0A010ZRL2_9ACTN</name>
<evidence type="ECO:0000313" key="1">
    <source>
        <dbReference type="EMBL" id="EXG79852.1"/>
    </source>
</evidence>
<reference evidence="1 2" key="1">
    <citation type="submission" date="2013-07" db="EMBL/GenBank/DDBJ databases">
        <authorList>
            <consortium name="DOE Joint Genome Institute"/>
            <person name="Eisen J."/>
            <person name="Huntemann M."/>
            <person name="Han J."/>
            <person name="Chen A."/>
            <person name="Kyrpides N."/>
            <person name="Mavromatis K."/>
            <person name="Markowitz V."/>
            <person name="Palaniappan K."/>
            <person name="Ivanova N."/>
            <person name="Schaumberg A."/>
            <person name="Pati A."/>
            <person name="Liolios K."/>
            <person name="Nordberg H.P."/>
            <person name="Cantor M.N."/>
            <person name="Hua S.X."/>
            <person name="Woyke T."/>
        </authorList>
    </citation>
    <scope>NUCLEOTIDE SEQUENCE [LARGE SCALE GENOMIC DNA]</scope>
    <source>
        <strain evidence="1 2">DSM 44712</strain>
    </source>
</reference>
<evidence type="ECO:0000313" key="2">
    <source>
        <dbReference type="Proteomes" id="UP000021053"/>
    </source>
</evidence>
<dbReference type="Proteomes" id="UP000021053">
    <property type="component" value="Unassembled WGS sequence"/>
</dbReference>
<dbReference type="EMBL" id="JFBT01000001">
    <property type="protein sequence ID" value="EXG79852.1"/>
    <property type="molecule type" value="Genomic_DNA"/>
</dbReference>
<comment type="caution">
    <text evidence="1">The sequence shown here is derived from an EMBL/GenBank/DDBJ whole genome shotgun (WGS) entry which is preliminary data.</text>
</comment>
<sequence>MASAARIQGPAYR</sequence>
<dbReference type="HOGENOM" id="CLU_3435871_0_0_11"/>
<proteinExistence type="predicted"/>
<organism evidence="1 2">
    <name type="scientific">Cryptosporangium arvum DSM 44712</name>
    <dbReference type="NCBI Taxonomy" id="927661"/>
    <lineage>
        <taxon>Bacteria</taxon>
        <taxon>Bacillati</taxon>
        <taxon>Actinomycetota</taxon>
        <taxon>Actinomycetes</taxon>
        <taxon>Cryptosporangiales</taxon>
        <taxon>Cryptosporangiaceae</taxon>
        <taxon>Cryptosporangium</taxon>
    </lineage>
</organism>
<keyword evidence="2" id="KW-1185">Reference proteome</keyword>
<protein>
    <submittedName>
        <fullName evidence="1">Uncharacterized protein</fullName>
    </submittedName>
</protein>
<accession>A0A010ZRL2</accession>